<name>A0A9J6FKU1_HAELO</name>
<comment type="caution">
    <text evidence="6">The sequence shown here is derived from an EMBL/GenBank/DDBJ whole genome shotgun (WGS) entry which is preliminary data.</text>
</comment>
<reference evidence="6 7" key="1">
    <citation type="journal article" date="2020" name="Cell">
        <title>Large-Scale Comparative Analyses of Tick Genomes Elucidate Their Genetic Diversity and Vector Capacities.</title>
        <authorList>
            <consortium name="Tick Genome and Microbiome Consortium (TIGMIC)"/>
            <person name="Jia N."/>
            <person name="Wang J."/>
            <person name="Shi W."/>
            <person name="Du L."/>
            <person name="Sun Y."/>
            <person name="Zhan W."/>
            <person name="Jiang J.F."/>
            <person name="Wang Q."/>
            <person name="Zhang B."/>
            <person name="Ji P."/>
            <person name="Bell-Sakyi L."/>
            <person name="Cui X.M."/>
            <person name="Yuan T.T."/>
            <person name="Jiang B.G."/>
            <person name="Yang W.F."/>
            <person name="Lam T.T."/>
            <person name="Chang Q.C."/>
            <person name="Ding S.J."/>
            <person name="Wang X.J."/>
            <person name="Zhu J.G."/>
            <person name="Ruan X.D."/>
            <person name="Zhao L."/>
            <person name="Wei J.T."/>
            <person name="Ye R.Z."/>
            <person name="Que T.C."/>
            <person name="Du C.H."/>
            <person name="Zhou Y.H."/>
            <person name="Cheng J.X."/>
            <person name="Dai P.F."/>
            <person name="Guo W.B."/>
            <person name="Han X.H."/>
            <person name="Huang E.J."/>
            <person name="Li L.F."/>
            <person name="Wei W."/>
            <person name="Gao Y.C."/>
            <person name="Liu J.Z."/>
            <person name="Shao H.Z."/>
            <person name="Wang X."/>
            <person name="Wang C.C."/>
            <person name="Yang T.C."/>
            <person name="Huo Q.B."/>
            <person name="Li W."/>
            <person name="Chen H.Y."/>
            <person name="Chen S.E."/>
            <person name="Zhou L.G."/>
            <person name="Ni X.B."/>
            <person name="Tian J.H."/>
            <person name="Sheng Y."/>
            <person name="Liu T."/>
            <person name="Pan Y.S."/>
            <person name="Xia L.Y."/>
            <person name="Li J."/>
            <person name="Zhao F."/>
            <person name="Cao W.C."/>
        </authorList>
    </citation>
    <scope>NUCLEOTIDE SEQUENCE [LARGE SCALE GENOMIC DNA]</scope>
    <source>
        <strain evidence="6">HaeL-2018</strain>
    </source>
</reference>
<accession>A0A9J6FKU1</accession>
<dbReference type="GO" id="GO:0043022">
    <property type="term" value="F:ribosome binding"/>
    <property type="evidence" value="ECO:0007669"/>
    <property type="project" value="TreeGrafter"/>
</dbReference>
<dbReference type="Pfam" id="PF01926">
    <property type="entry name" value="MMR_HSR1"/>
    <property type="match status" value="1"/>
</dbReference>
<feature type="domain" description="Hflx-type G" evidence="5">
    <location>
        <begin position="263"/>
        <end position="429"/>
    </location>
</feature>
<dbReference type="EMBL" id="JABSTR010000001">
    <property type="protein sequence ID" value="KAH9363041.1"/>
    <property type="molecule type" value="Genomic_DNA"/>
</dbReference>
<keyword evidence="1" id="KW-0479">Metal-binding</keyword>
<evidence type="ECO:0000256" key="1">
    <source>
        <dbReference type="ARBA" id="ARBA00022723"/>
    </source>
</evidence>
<dbReference type="GO" id="GO:0005525">
    <property type="term" value="F:GTP binding"/>
    <property type="evidence" value="ECO:0007669"/>
    <property type="project" value="UniProtKB-KW"/>
</dbReference>
<dbReference type="SUPFAM" id="SSF52540">
    <property type="entry name" value="P-loop containing nucleoside triphosphate hydrolases"/>
    <property type="match status" value="1"/>
</dbReference>
<sequence>MTPYKWFARHFSILKPGFTVCAWNAPFSPYILRPYSSDTDYIEFENFVQSSSYVEQQPRFGLLNLPSAGHNVLVVQPRIKKGRRVRTDTTTALQLAEAVALLETLPGWKTAGKLTLKTDNDMRKLIFKSGNLERIQDCIKEKSATAVFINVDILLGVQHVALQELFCLPIYDRYTVVLNIFRHHARTKEAKLQIALAEIPYYRARISHLHKGTGRDKSGTGQTFYERQQQQLQSREVTLRRQLGELKGERTLLRKKRRQLEFPTVAVVGYTNAGKTSLIKLLTDDARLQPRNQLFATLDVTVHTGRLRALKAVLYIDTVGFISDIPTTLVASFASTLEDVILADVIVHVRDLSHPDREAQRTNVLETLERIGVPAHLRDTVIEVGNKIDLVSTSEGAESCTTDHRISCVDGTGLVELQETIERRLMENTGRTVARLRIPTGGAEYAWLYREGTLYLSGVDDRDPNYSIVDVVLTPAALSKFRHNFGSECLVE</sequence>
<dbReference type="InterPro" id="IPR027417">
    <property type="entry name" value="P-loop_NTPase"/>
</dbReference>
<gene>
    <name evidence="6" type="ORF">HPB48_014177</name>
</gene>
<dbReference type="InterPro" id="IPR030394">
    <property type="entry name" value="G_HFLX_dom"/>
</dbReference>
<dbReference type="Gene3D" id="3.40.50.11060">
    <property type="entry name" value="GTPase HflX, N-terminal domain"/>
    <property type="match status" value="1"/>
</dbReference>
<evidence type="ECO:0000256" key="3">
    <source>
        <dbReference type="ARBA" id="ARBA00022842"/>
    </source>
</evidence>
<proteinExistence type="predicted"/>
<keyword evidence="3" id="KW-0460">Magnesium</keyword>
<dbReference type="Pfam" id="PF13167">
    <property type="entry name" value="GTP-bdg_N"/>
    <property type="match status" value="1"/>
</dbReference>
<evidence type="ECO:0000256" key="4">
    <source>
        <dbReference type="ARBA" id="ARBA00023134"/>
    </source>
</evidence>
<dbReference type="NCBIfam" id="TIGR03156">
    <property type="entry name" value="GTP_HflX"/>
    <property type="match status" value="1"/>
</dbReference>
<dbReference type="Gene3D" id="3.40.50.300">
    <property type="entry name" value="P-loop containing nucleotide triphosphate hydrolases"/>
    <property type="match status" value="1"/>
</dbReference>
<organism evidence="6 7">
    <name type="scientific">Haemaphysalis longicornis</name>
    <name type="common">Bush tick</name>
    <dbReference type="NCBI Taxonomy" id="44386"/>
    <lineage>
        <taxon>Eukaryota</taxon>
        <taxon>Metazoa</taxon>
        <taxon>Ecdysozoa</taxon>
        <taxon>Arthropoda</taxon>
        <taxon>Chelicerata</taxon>
        <taxon>Arachnida</taxon>
        <taxon>Acari</taxon>
        <taxon>Parasitiformes</taxon>
        <taxon>Ixodida</taxon>
        <taxon>Ixodoidea</taxon>
        <taxon>Ixodidae</taxon>
        <taxon>Haemaphysalinae</taxon>
        <taxon>Haemaphysalis</taxon>
    </lineage>
</organism>
<evidence type="ECO:0000259" key="5">
    <source>
        <dbReference type="PROSITE" id="PS51705"/>
    </source>
</evidence>
<dbReference type="GO" id="GO:0046872">
    <property type="term" value="F:metal ion binding"/>
    <property type="evidence" value="ECO:0007669"/>
    <property type="project" value="UniProtKB-KW"/>
</dbReference>
<protein>
    <recommendedName>
        <fullName evidence="5">Hflx-type G domain-containing protein</fullName>
    </recommendedName>
</protein>
<dbReference type="InterPro" id="IPR016496">
    <property type="entry name" value="GTPase_HflX"/>
</dbReference>
<dbReference type="AlphaFoldDB" id="A0A9J6FKU1"/>
<keyword evidence="7" id="KW-1185">Reference proteome</keyword>
<dbReference type="OrthoDB" id="10268034at2759"/>
<keyword evidence="2" id="KW-0547">Nucleotide-binding</keyword>
<dbReference type="VEuPathDB" id="VectorBase:HLOH_044822"/>
<evidence type="ECO:0000313" key="6">
    <source>
        <dbReference type="EMBL" id="KAH9363041.1"/>
    </source>
</evidence>
<dbReference type="FunFam" id="3.40.50.300:FF:000886">
    <property type="entry name" value="Putative GTP-binding protein 6"/>
    <property type="match status" value="1"/>
</dbReference>
<dbReference type="OMA" id="IDVANKC"/>
<evidence type="ECO:0000256" key="2">
    <source>
        <dbReference type="ARBA" id="ARBA00022741"/>
    </source>
</evidence>
<keyword evidence="4" id="KW-0342">GTP-binding</keyword>
<dbReference type="PROSITE" id="PS51705">
    <property type="entry name" value="G_HFLX"/>
    <property type="match status" value="1"/>
</dbReference>
<dbReference type="InterPro" id="IPR006073">
    <property type="entry name" value="GTP-bd"/>
</dbReference>
<dbReference type="PANTHER" id="PTHR10229:SF0">
    <property type="entry name" value="GTP-BINDING PROTEIN 6-RELATED"/>
    <property type="match status" value="1"/>
</dbReference>
<evidence type="ECO:0000313" key="7">
    <source>
        <dbReference type="Proteomes" id="UP000821853"/>
    </source>
</evidence>
<dbReference type="InterPro" id="IPR042108">
    <property type="entry name" value="GTPase_HflX_N_sf"/>
</dbReference>
<dbReference type="Proteomes" id="UP000821853">
    <property type="component" value="Chromosome 1"/>
</dbReference>
<dbReference type="Pfam" id="PF16360">
    <property type="entry name" value="GTP-bdg_M"/>
    <property type="match status" value="1"/>
</dbReference>
<dbReference type="CDD" id="cd01878">
    <property type="entry name" value="HflX"/>
    <property type="match status" value="1"/>
</dbReference>
<dbReference type="InterPro" id="IPR025121">
    <property type="entry name" value="GTPase_HflX_N"/>
</dbReference>
<dbReference type="PANTHER" id="PTHR10229">
    <property type="entry name" value="GTP-BINDING PROTEIN HFLX"/>
    <property type="match status" value="1"/>
</dbReference>
<dbReference type="GO" id="GO:0005737">
    <property type="term" value="C:cytoplasm"/>
    <property type="evidence" value="ECO:0007669"/>
    <property type="project" value="TreeGrafter"/>
</dbReference>
<dbReference type="InterPro" id="IPR032305">
    <property type="entry name" value="GTP-bd_M"/>
</dbReference>